<evidence type="ECO:0000313" key="4">
    <source>
        <dbReference type="EMBL" id="TFJ94156.1"/>
    </source>
</evidence>
<sequence length="272" mass="30709">MKKLLAVFSTLIFFFVCFLRIRRDTHDFKLEKVVFRSPKLSANSPLTILQISDLHNHVFGSDNERFINMVKAANADLIVLTGDLVDKRTMTFDQVFSLIERLTAINEHVYFVSGNHEWENGRTEEFFNSLRKRGVIILNNRNTCITKKHSTINLAGVDDFSTEHENLSGAFSNINKAYYTILLSHAPDIVKQYDTIPADLILSGHTHGGQVRFPLIGALVAPGQGFFPSLNKGTYQLGSNQHLYIDSGVGTTRLPIRFLNQSQLTLITITHE</sequence>
<dbReference type="OrthoDB" id="9780884at2"/>
<comment type="caution">
    <text evidence="4">The sequence shown here is derived from an EMBL/GenBank/DDBJ whole genome shotgun (WGS) entry which is preliminary data.</text>
</comment>
<dbReference type="GO" id="GO:0016020">
    <property type="term" value="C:membrane"/>
    <property type="evidence" value="ECO:0007669"/>
    <property type="project" value="GOC"/>
</dbReference>
<dbReference type="Proteomes" id="UP000298484">
    <property type="component" value="Unassembled WGS sequence"/>
</dbReference>
<dbReference type="GO" id="GO:0009245">
    <property type="term" value="P:lipid A biosynthetic process"/>
    <property type="evidence" value="ECO:0007669"/>
    <property type="project" value="TreeGrafter"/>
</dbReference>
<dbReference type="PANTHER" id="PTHR31302:SF31">
    <property type="entry name" value="PHOSPHODIESTERASE YAEI"/>
    <property type="match status" value="1"/>
</dbReference>
<dbReference type="RefSeq" id="WP_135108471.1">
    <property type="nucleotide sequence ID" value="NZ_SRHY01000002.1"/>
</dbReference>
<name>A0A4Y9AEB3_9BACI</name>
<evidence type="ECO:0000256" key="2">
    <source>
        <dbReference type="ARBA" id="ARBA00022801"/>
    </source>
</evidence>
<dbReference type="EMBL" id="SRHY01000002">
    <property type="protein sequence ID" value="TFJ94156.1"/>
    <property type="molecule type" value="Genomic_DNA"/>
</dbReference>
<keyword evidence="1" id="KW-0479">Metal-binding</keyword>
<feature type="domain" description="Calcineurin-like phosphoesterase" evidence="3">
    <location>
        <begin position="47"/>
        <end position="208"/>
    </location>
</feature>
<reference evidence="4 5" key="1">
    <citation type="submission" date="2019-03" db="EMBL/GenBank/DDBJ databases">
        <title>Genome sequence of Lentibacillus salicampi ATCC BAA-719.</title>
        <authorList>
            <person name="Maclea K.S."/>
            <person name="Simoes Junior M."/>
        </authorList>
    </citation>
    <scope>NUCLEOTIDE SEQUENCE [LARGE SCALE GENOMIC DNA]</scope>
    <source>
        <strain evidence="4 5">ATCC BAA-719</strain>
    </source>
</reference>
<dbReference type="Gene3D" id="3.60.21.10">
    <property type="match status" value="1"/>
</dbReference>
<protein>
    <submittedName>
        <fullName evidence="4">Metallophosphoesterase</fullName>
    </submittedName>
</protein>
<keyword evidence="5" id="KW-1185">Reference proteome</keyword>
<evidence type="ECO:0000259" key="3">
    <source>
        <dbReference type="Pfam" id="PF00149"/>
    </source>
</evidence>
<dbReference type="PANTHER" id="PTHR31302">
    <property type="entry name" value="TRANSMEMBRANE PROTEIN WITH METALLOPHOSPHOESTERASE DOMAIN-RELATED"/>
    <property type="match status" value="1"/>
</dbReference>
<keyword evidence="2" id="KW-0378">Hydrolase</keyword>
<evidence type="ECO:0000256" key="1">
    <source>
        <dbReference type="ARBA" id="ARBA00022723"/>
    </source>
</evidence>
<organism evidence="4 5">
    <name type="scientific">Lentibacillus salicampi</name>
    <dbReference type="NCBI Taxonomy" id="175306"/>
    <lineage>
        <taxon>Bacteria</taxon>
        <taxon>Bacillati</taxon>
        <taxon>Bacillota</taxon>
        <taxon>Bacilli</taxon>
        <taxon>Bacillales</taxon>
        <taxon>Bacillaceae</taxon>
        <taxon>Lentibacillus</taxon>
    </lineage>
</organism>
<dbReference type="CDD" id="cd07385">
    <property type="entry name" value="MPP_YkuE_C"/>
    <property type="match status" value="1"/>
</dbReference>
<accession>A0A4Y9AEB3</accession>
<dbReference type="GO" id="GO:0008758">
    <property type="term" value="F:UDP-2,3-diacylglucosamine hydrolase activity"/>
    <property type="evidence" value="ECO:0007669"/>
    <property type="project" value="TreeGrafter"/>
</dbReference>
<dbReference type="GO" id="GO:0046872">
    <property type="term" value="F:metal ion binding"/>
    <property type="evidence" value="ECO:0007669"/>
    <property type="project" value="UniProtKB-KW"/>
</dbReference>
<dbReference type="InterPro" id="IPR004843">
    <property type="entry name" value="Calcineurin-like_PHP"/>
</dbReference>
<gene>
    <name evidence="4" type="ORF">E4U82_02535</name>
</gene>
<dbReference type="SUPFAM" id="SSF56300">
    <property type="entry name" value="Metallo-dependent phosphatases"/>
    <property type="match status" value="1"/>
</dbReference>
<dbReference type="InterPro" id="IPR051158">
    <property type="entry name" value="Metallophosphoesterase_sf"/>
</dbReference>
<dbReference type="AlphaFoldDB" id="A0A4Y9AEB3"/>
<dbReference type="Pfam" id="PF00149">
    <property type="entry name" value="Metallophos"/>
    <property type="match status" value="1"/>
</dbReference>
<dbReference type="InterPro" id="IPR029052">
    <property type="entry name" value="Metallo-depent_PP-like"/>
</dbReference>
<proteinExistence type="predicted"/>
<evidence type="ECO:0000313" key="5">
    <source>
        <dbReference type="Proteomes" id="UP000298484"/>
    </source>
</evidence>